<evidence type="ECO:0000256" key="2">
    <source>
        <dbReference type="ARBA" id="ARBA00007570"/>
    </source>
</evidence>
<organism evidence="11 12">
    <name type="scientific">Pararge aegeria aegeria</name>
    <dbReference type="NCBI Taxonomy" id="348720"/>
    <lineage>
        <taxon>Eukaryota</taxon>
        <taxon>Metazoa</taxon>
        <taxon>Ecdysozoa</taxon>
        <taxon>Arthropoda</taxon>
        <taxon>Hexapoda</taxon>
        <taxon>Insecta</taxon>
        <taxon>Pterygota</taxon>
        <taxon>Neoptera</taxon>
        <taxon>Endopterygota</taxon>
        <taxon>Lepidoptera</taxon>
        <taxon>Glossata</taxon>
        <taxon>Ditrysia</taxon>
        <taxon>Papilionoidea</taxon>
        <taxon>Nymphalidae</taxon>
        <taxon>Satyrinae</taxon>
        <taxon>Satyrini</taxon>
        <taxon>Parargina</taxon>
        <taxon>Pararge</taxon>
    </lineage>
</organism>
<comment type="similarity">
    <text evidence="2">Belongs to the TMEM242 family.</text>
</comment>
<evidence type="ECO:0000256" key="9">
    <source>
        <dbReference type="ARBA" id="ARBA00045905"/>
    </source>
</evidence>
<evidence type="ECO:0000256" key="7">
    <source>
        <dbReference type="ARBA" id="ARBA00023128"/>
    </source>
</evidence>
<keyword evidence="7" id="KW-0496">Mitochondrion</keyword>
<dbReference type="PANTHER" id="PTHR13141">
    <property type="entry name" value="TRANSMEMBRANE PROTEIN 242"/>
    <property type="match status" value="1"/>
</dbReference>
<name>A0A8S4RAD8_9NEOP</name>
<gene>
    <name evidence="11" type="primary">jg20049</name>
    <name evidence="11" type="ORF">PAEG_LOCUS11870</name>
</gene>
<keyword evidence="4 10" id="KW-0812">Transmembrane</keyword>
<keyword evidence="5" id="KW-0999">Mitochondrion inner membrane</keyword>
<dbReference type="OrthoDB" id="2378895at2759"/>
<dbReference type="Proteomes" id="UP000838756">
    <property type="component" value="Unassembled WGS sequence"/>
</dbReference>
<comment type="subcellular location">
    <subcellularLocation>
        <location evidence="1">Mitochondrion inner membrane</location>
        <topology evidence="1">Multi-pass membrane protein</topology>
    </subcellularLocation>
</comment>
<evidence type="ECO:0000256" key="8">
    <source>
        <dbReference type="ARBA" id="ARBA00023136"/>
    </source>
</evidence>
<evidence type="ECO:0000256" key="5">
    <source>
        <dbReference type="ARBA" id="ARBA00022792"/>
    </source>
</evidence>
<dbReference type="Pfam" id="PF07096">
    <property type="entry name" value="DUF1358"/>
    <property type="match status" value="1"/>
</dbReference>
<comment type="function">
    <text evidence="9">Scaffold protein that participates in the c-ring assembly of mitochondrial ATP synthase (F(1)F(0) ATP synthase or complex V) by facilitating the membrane insertion and oligomer formation of the subunit c/ATP5MC3. Participates in the incorporation of the c-ring into vestigial complexes. Additionally influences the incorporation of subunits MT-ATP6, MT-ATP8, ATP5MJ, and ATP5MK in the ATP synthase.</text>
</comment>
<evidence type="ECO:0000313" key="12">
    <source>
        <dbReference type="Proteomes" id="UP000838756"/>
    </source>
</evidence>
<sequence length="104" mass="11608">MFFFCLGVHGSVELADTGALLALRALGWGTLYAIGGTTCFCYGIWKLSGAKNLKEFRIKMGNFLPVIPKNNPPQSRTEFSGMNDLMKYLSEEYGNKKMQDVTEK</sequence>
<keyword evidence="6 10" id="KW-1133">Transmembrane helix</keyword>
<protein>
    <recommendedName>
        <fullName evidence="3">Transmembrane protein 242</fullName>
    </recommendedName>
</protein>
<keyword evidence="12" id="KW-1185">Reference proteome</keyword>
<evidence type="ECO:0000256" key="6">
    <source>
        <dbReference type="ARBA" id="ARBA00022989"/>
    </source>
</evidence>
<dbReference type="GO" id="GO:0005743">
    <property type="term" value="C:mitochondrial inner membrane"/>
    <property type="evidence" value="ECO:0007669"/>
    <property type="project" value="UniProtKB-SubCell"/>
</dbReference>
<evidence type="ECO:0000256" key="3">
    <source>
        <dbReference type="ARBA" id="ARBA00013934"/>
    </source>
</evidence>
<evidence type="ECO:0000256" key="4">
    <source>
        <dbReference type="ARBA" id="ARBA00022692"/>
    </source>
</evidence>
<feature type="transmembrane region" description="Helical" evidence="10">
    <location>
        <begin position="25"/>
        <end position="45"/>
    </location>
</feature>
<evidence type="ECO:0000256" key="1">
    <source>
        <dbReference type="ARBA" id="ARBA00004448"/>
    </source>
</evidence>
<keyword evidence="8 10" id="KW-0472">Membrane</keyword>
<reference evidence="11" key="1">
    <citation type="submission" date="2022-03" db="EMBL/GenBank/DDBJ databases">
        <authorList>
            <person name="Lindestad O."/>
        </authorList>
    </citation>
    <scope>NUCLEOTIDE SEQUENCE</scope>
</reference>
<dbReference type="AlphaFoldDB" id="A0A8S4RAD8"/>
<evidence type="ECO:0000313" key="11">
    <source>
        <dbReference type="EMBL" id="CAH2233968.1"/>
    </source>
</evidence>
<comment type="caution">
    <text evidence="11">The sequence shown here is derived from an EMBL/GenBank/DDBJ whole genome shotgun (WGS) entry which is preliminary data.</text>
</comment>
<evidence type="ECO:0000256" key="10">
    <source>
        <dbReference type="SAM" id="Phobius"/>
    </source>
</evidence>
<dbReference type="PANTHER" id="PTHR13141:SF4">
    <property type="entry name" value="TRANSMEMBRANE PROTEIN 242"/>
    <property type="match status" value="1"/>
</dbReference>
<dbReference type="InterPro" id="IPR009792">
    <property type="entry name" value="TMEM242"/>
</dbReference>
<accession>A0A8S4RAD8</accession>
<proteinExistence type="inferred from homology"/>
<dbReference type="EMBL" id="CAKXAJ010025016">
    <property type="protein sequence ID" value="CAH2233968.1"/>
    <property type="molecule type" value="Genomic_DNA"/>
</dbReference>